<dbReference type="InterPro" id="IPR039104">
    <property type="entry name" value="6PGL"/>
</dbReference>
<feature type="domain" description="Glucosamine/galactosamine-6-phosphate isomerase" evidence="1">
    <location>
        <begin position="32"/>
        <end position="221"/>
    </location>
</feature>
<dbReference type="PANTHER" id="PTHR11054:SF0">
    <property type="entry name" value="6-PHOSPHOGLUCONOLACTONASE"/>
    <property type="match status" value="1"/>
</dbReference>
<proteinExistence type="predicted"/>
<dbReference type="EMBL" id="UINC01050431">
    <property type="protein sequence ID" value="SVB63374.1"/>
    <property type="molecule type" value="Genomic_DNA"/>
</dbReference>
<gene>
    <name evidence="2" type="ORF">METZ01_LOCUS216228</name>
</gene>
<evidence type="ECO:0000259" key="1">
    <source>
        <dbReference type="Pfam" id="PF01182"/>
    </source>
</evidence>
<dbReference type="GO" id="GO:0005975">
    <property type="term" value="P:carbohydrate metabolic process"/>
    <property type="evidence" value="ECO:0007669"/>
    <property type="project" value="InterPro"/>
</dbReference>
<dbReference type="InterPro" id="IPR037171">
    <property type="entry name" value="NagB/RpiA_transferase-like"/>
</dbReference>
<dbReference type="Pfam" id="PF01182">
    <property type="entry name" value="Glucosamine_iso"/>
    <property type="match status" value="1"/>
</dbReference>
<dbReference type="Gene3D" id="3.40.50.1360">
    <property type="match status" value="1"/>
</dbReference>
<dbReference type="PANTHER" id="PTHR11054">
    <property type="entry name" value="6-PHOSPHOGLUCONOLACTONASE"/>
    <property type="match status" value="1"/>
</dbReference>
<organism evidence="2">
    <name type="scientific">marine metagenome</name>
    <dbReference type="NCBI Taxonomy" id="408172"/>
    <lineage>
        <taxon>unclassified sequences</taxon>
        <taxon>metagenomes</taxon>
        <taxon>ecological metagenomes</taxon>
    </lineage>
</organism>
<sequence length="233" mass="26456">MPNIEIREFSDLESLTIASVEYFSKLHNPPKKQTFLVPGGQTPFLFYKHLALTINNWVGTNLLLSDERLVPEKNIMSNVGMVKKQFFDNINSENLPHIVEIVGRSNLTDSEQILVSLNDYTKTLLPLTAAFLGIGSDGHTASLFPRFEDLFYNPNLFFKVDRPSEPFSRISVSANVITETPNIFFLVSGSEKQSVMRKILKTQNKKDILPVQKILRKSKGKIMFLCDREALAF</sequence>
<reference evidence="2" key="1">
    <citation type="submission" date="2018-05" db="EMBL/GenBank/DDBJ databases">
        <authorList>
            <person name="Lanie J.A."/>
            <person name="Ng W.-L."/>
            <person name="Kazmierczak K.M."/>
            <person name="Andrzejewski T.M."/>
            <person name="Davidsen T.M."/>
            <person name="Wayne K.J."/>
            <person name="Tettelin H."/>
            <person name="Glass J.I."/>
            <person name="Rusch D."/>
            <person name="Podicherti R."/>
            <person name="Tsui H.-C.T."/>
            <person name="Winkler M.E."/>
        </authorList>
    </citation>
    <scope>NUCLEOTIDE SEQUENCE</scope>
</reference>
<name>A0A382FM03_9ZZZZ</name>
<dbReference type="SUPFAM" id="SSF100950">
    <property type="entry name" value="NagB/RpiA/CoA transferase-like"/>
    <property type="match status" value="1"/>
</dbReference>
<accession>A0A382FM03</accession>
<protein>
    <recommendedName>
        <fullName evidence="1">Glucosamine/galactosamine-6-phosphate isomerase domain-containing protein</fullName>
    </recommendedName>
</protein>
<dbReference type="AlphaFoldDB" id="A0A382FM03"/>
<dbReference type="InterPro" id="IPR006148">
    <property type="entry name" value="Glc/Gal-6P_isomerase"/>
</dbReference>
<evidence type="ECO:0000313" key="2">
    <source>
        <dbReference type="EMBL" id="SVB63374.1"/>
    </source>
</evidence>